<evidence type="ECO:0000313" key="2">
    <source>
        <dbReference type="Proteomes" id="UP000036367"/>
    </source>
</evidence>
<accession>A0A0J1BAZ7</accession>
<keyword evidence="2" id="KW-1185">Reference proteome</keyword>
<comment type="caution">
    <text evidence="1">The sequence shown here is derived from an EMBL/GenBank/DDBJ whole genome shotgun (WGS) entry which is preliminary data.</text>
</comment>
<reference evidence="1" key="1">
    <citation type="submission" date="2015-05" db="EMBL/GenBank/DDBJ databases">
        <title>Permanent draft genome of Rhodopirellula islandicus K833.</title>
        <authorList>
            <person name="Kizina J."/>
            <person name="Richter M."/>
            <person name="Glockner F.O."/>
            <person name="Harder J."/>
        </authorList>
    </citation>
    <scope>NUCLEOTIDE SEQUENCE [LARGE SCALE GENOMIC DNA]</scope>
    <source>
        <strain evidence="1">K833</strain>
    </source>
</reference>
<proteinExistence type="predicted"/>
<organism evidence="1 2">
    <name type="scientific">Rhodopirellula islandica</name>
    <dbReference type="NCBI Taxonomy" id="595434"/>
    <lineage>
        <taxon>Bacteria</taxon>
        <taxon>Pseudomonadati</taxon>
        <taxon>Planctomycetota</taxon>
        <taxon>Planctomycetia</taxon>
        <taxon>Pirellulales</taxon>
        <taxon>Pirellulaceae</taxon>
        <taxon>Rhodopirellula</taxon>
    </lineage>
</organism>
<sequence>MNSQGVTVQHGTAAQAMLHRIIAVLLRIAMESVGAVEPEAGFPDAFEHEYCFAEHEHECEIRSPHTLTIAGLLVCSVVCCSVPFQPVFFDLEGPPHR</sequence>
<dbReference type="EMBL" id="LECT01000031">
    <property type="protein sequence ID" value="KLU03865.1"/>
    <property type="molecule type" value="Genomic_DNA"/>
</dbReference>
<gene>
    <name evidence="1" type="ORF">RISK_004272</name>
</gene>
<evidence type="ECO:0000313" key="1">
    <source>
        <dbReference type="EMBL" id="KLU03865.1"/>
    </source>
</evidence>
<dbReference type="AlphaFoldDB" id="A0A0J1BAZ7"/>
<protein>
    <submittedName>
        <fullName evidence="1">Uncharacterized protein</fullName>
    </submittedName>
</protein>
<name>A0A0J1BAZ7_RHOIS</name>
<dbReference type="Proteomes" id="UP000036367">
    <property type="component" value="Unassembled WGS sequence"/>
</dbReference>
<dbReference type="PATRIC" id="fig|595434.4.peg.4051"/>